<sequence>MQLSFEELSKKQLYQQQTFKLVQDYYIQLYGQAPINGVMSMELRAIYENSTKVKRGVKNLYRSIREYFITYYPLIINETVASIIKDTKDIMPQNVVIEPIISFIYEKKEGANAIGITTKSLVTLGSSKDKSVEGDFMPGDIVMVIRKGQTHDLCKNYIVSGIITGKKKFKYTLITSNSSCMALSKKNVEGEYVLVYVSNIISSKREYMALLKFSDSPLAKQLMNPTPPVETEKKKVLQAVKEFHIDEGYKRLNEAQRNAVIMSLNQPLTLIQGPPGTGKTQTISCMISQFIQRGMQVLVCAPSNMAVFKLVENRHMWEHFFKNKKKWVHIHSKKPEKSDGEESARKRKDESNRKIRPKKRIITGNLLGIQKDLIIDETDYTKSAALIDDAMAGASLVFCTLSMAASTAVSKKEFHVVIVDEVCQSIEPSSIIPLQNSVRRLVLVGDPKQLPPTIFSESNDLSVSLFERLAENITPLILDTQYRMHSDISCFPNKTFYAGRLIDGVVLESNVPMALVDTGGEQKRNRTSLYNPREIDFIEDLLPYIMDKYKSIAIITPYKEQSIRLSENRRIINRQITVSTVDGFQGQEKDCIIVSTVRTNGIGFLNDYRRMNVALTRAKYTVIILGCVRLLEKDKIWKQLVAHLRTNLQICTRLELFRRLTNNSKMQGEGQKAELNELFRRKASSPKILSKEPEEELESPKSESAKTNGIDTDNLETDDALAISIVGTETVSDEIILEKKEPINSNISEVIFSTEGTTSSTDANKATDPNAGILDDNLRKIIEMHLFKR</sequence>
<dbReference type="GO" id="GO:0006369">
    <property type="term" value="P:termination of RNA polymerase II transcription"/>
    <property type="evidence" value="ECO:0007669"/>
    <property type="project" value="TreeGrafter"/>
</dbReference>
<keyword evidence="2" id="KW-0547">Nucleotide-binding</keyword>
<dbReference type="HOGENOM" id="CLU_355679_0_0_1"/>
<feature type="domain" description="DNA2/NAM7 helicase-like C-terminal" evidence="8">
    <location>
        <begin position="461"/>
        <end position="627"/>
    </location>
</feature>
<dbReference type="InterPro" id="IPR041679">
    <property type="entry name" value="DNA2/NAM7-like_C"/>
</dbReference>
<dbReference type="GeneID" id="77676192"/>
<dbReference type="PANTHER" id="PTHR10887">
    <property type="entry name" value="DNA2/NAM7 HELICASE FAMILY"/>
    <property type="match status" value="1"/>
</dbReference>
<dbReference type="EMBL" id="AKIJ01000003">
    <property type="protein sequence ID" value="KFG26104.1"/>
    <property type="molecule type" value="Genomic_DNA"/>
</dbReference>
<reference evidence="9 10" key="1">
    <citation type="journal article" date="2014" name="Genome Announc.">
        <title>Genome Sequence of the Microsporidian Species Nematocida sp1 Strain ERTm6 (ATCC PRA-372).</title>
        <authorList>
            <person name="Bakowski M.A."/>
            <person name="Priest M."/>
            <person name="Young S."/>
            <person name="Cuomo C.A."/>
            <person name="Troemel E.R."/>
        </authorList>
    </citation>
    <scope>NUCLEOTIDE SEQUENCE [LARGE SCALE GENOMIC DNA]</scope>
    <source>
        <strain evidence="9 10">ERTm6</strain>
    </source>
</reference>
<feature type="region of interest" description="Disordered" evidence="6">
    <location>
        <begin position="331"/>
        <end position="355"/>
    </location>
</feature>
<evidence type="ECO:0000259" key="8">
    <source>
        <dbReference type="Pfam" id="PF13087"/>
    </source>
</evidence>
<dbReference type="SUPFAM" id="SSF52540">
    <property type="entry name" value="P-loop containing nucleoside triphosphate hydrolases"/>
    <property type="match status" value="1"/>
</dbReference>
<evidence type="ECO:0000313" key="10">
    <source>
        <dbReference type="Proteomes" id="UP000054524"/>
    </source>
</evidence>
<dbReference type="Pfam" id="PF13086">
    <property type="entry name" value="AAA_11"/>
    <property type="match status" value="2"/>
</dbReference>
<evidence type="ECO:0000256" key="4">
    <source>
        <dbReference type="ARBA" id="ARBA00022806"/>
    </source>
</evidence>
<dbReference type="InterPro" id="IPR045055">
    <property type="entry name" value="DNA2/NAM7-like"/>
</dbReference>
<dbReference type="GO" id="GO:0001147">
    <property type="term" value="F:transcription termination site sequence-specific DNA binding"/>
    <property type="evidence" value="ECO:0007669"/>
    <property type="project" value="TreeGrafter"/>
</dbReference>
<dbReference type="AlphaFoldDB" id="A0A086J1T6"/>
<evidence type="ECO:0000259" key="7">
    <source>
        <dbReference type="Pfam" id="PF13086"/>
    </source>
</evidence>
<dbReference type="InterPro" id="IPR041677">
    <property type="entry name" value="DNA2/NAM7_AAA_11"/>
</dbReference>
<dbReference type="GO" id="GO:0005694">
    <property type="term" value="C:chromosome"/>
    <property type="evidence" value="ECO:0007669"/>
    <property type="project" value="UniProtKB-ARBA"/>
</dbReference>
<gene>
    <name evidence="9" type="ORF">NESG_01219</name>
</gene>
<evidence type="ECO:0008006" key="11">
    <source>
        <dbReference type="Google" id="ProtNLM"/>
    </source>
</evidence>
<evidence type="ECO:0000256" key="6">
    <source>
        <dbReference type="SAM" id="MobiDB-lite"/>
    </source>
</evidence>
<evidence type="ECO:0000256" key="5">
    <source>
        <dbReference type="ARBA" id="ARBA00022840"/>
    </source>
</evidence>
<keyword evidence="3" id="KW-0378">Hydrolase</keyword>
<dbReference type="FunFam" id="3.40.50.300:FF:000326">
    <property type="entry name" value="P-loop containing nucleoside triphosphate hydrolase"/>
    <property type="match status" value="1"/>
</dbReference>
<feature type="compositionally biased region" description="Basic and acidic residues" evidence="6">
    <location>
        <begin position="333"/>
        <end position="353"/>
    </location>
</feature>
<dbReference type="RefSeq" id="XP_052904659.1">
    <property type="nucleotide sequence ID" value="XM_053048854.1"/>
</dbReference>
<dbReference type="Proteomes" id="UP000054524">
    <property type="component" value="Unassembled WGS sequence"/>
</dbReference>
<dbReference type="GO" id="GO:0016604">
    <property type="term" value="C:nuclear body"/>
    <property type="evidence" value="ECO:0007669"/>
    <property type="project" value="TreeGrafter"/>
</dbReference>
<dbReference type="GO" id="GO:0016787">
    <property type="term" value="F:hydrolase activity"/>
    <property type="evidence" value="ECO:0007669"/>
    <property type="project" value="UniProtKB-KW"/>
</dbReference>
<dbReference type="Pfam" id="PF13087">
    <property type="entry name" value="AAA_12"/>
    <property type="match status" value="1"/>
</dbReference>
<evidence type="ECO:0000256" key="1">
    <source>
        <dbReference type="ARBA" id="ARBA00007913"/>
    </source>
</evidence>
<dbReference type="GO" id="GO:0005524">
    <property type="term" value="F:ATP binding"/>
    <property type="evidence" value="ECO:0007669"/>
    <property type="project" value="UniProtKB-KW"/>
</dbReference>
<dbReference type="GO" id="GO:0004386">
    <property type="term" value="F:helicase activity"/>
    <property type="evidence" value="ECO:0007669"/>
    <property type="project" value="UniProtKB-KW"/>
</dbReference>
<accession>A0A086J1T6</accession>
<feature type="domain" description="DNA2/NAM7 helicase helicase" evidence="7">
    <location>
        <begin position="342"/>
        <end position="457"/>
    </location>
</feature>
<comment type="caution">
    <text evidence="9">The sequence shown here is derived from an EMBL/GenBank/DDBJ whole genome shotgun (WGS) entry which is preliminary data.</text>
</comment>
<dbReference type="InterPro" id="IPR027417">
    <property type="entry name" value="P-loop_NTPase"/>
</dbReference>
<keyword evidence="10" id="KW-1185">Reference proteome</keyword>
<feature type="region of interest" description="Disordered" evidence="6">
    <location>
        <begin position="689"/>
        <end position="713"/>
    </location>
</feature>
<keyword evidence="5" id="KW-0067">ATP-binding</keyword>
<name>A0A086J1T6_NEMA1</name>
<protein>
    <recommendedName>
        <fullName evidence="11">Helicase ATP-binding domain-containing protein</fullName>
    </recommendedName>
</protein>
<comment type="similarity">
    <text evidence="1">Belongs to the DNA2/NAM7 helicase family.</text>
</comment>
<evidence type="ECO:0000256" key="2">
    <source>
        <dbReference type="ARBA" id="ARBA00022741"/>
    </source>
</evidence>
<keyword evidence="4" id="KW-0347">Helicase</keyword>
<organism evidence="9 10">
    <name type="scientific">Nematocida ausubeli (strain ATCC PRA-371 / ERTm2)</name>
    <name type="common">Nematode killer fungus</name>
    <dbReference type="NCBI Taxonomy" id="1913371"/>
    <lineage>
        <taxon>Eukaryota</taxon>
        <taxon>Fungi</taxon>
        <taxon>Fungi incertae sedis</taxon>
        <taxon>Microsporidia</taxon>
        <taxon>Nematocida</taxon>
    </lineage>
</organism>
<proteinExistence type="inferred from homology"/>
<evidence type="ECO:0000313" key="9">
    <source>
        <dbReference type="EMBL" id="KFG26104.1"/>
    </source>
</evidence>
<dbReference type="PANTHER" id="PTHR10887:SF495">
    <property type="entry name" value="HELICASE SENATAXIN ISOFORM X1-RELATED"/>
    <property type="match status" value="1"/>
</dbReference>
<dbReference type="InterPro" id="IPR047187">
    <property type="entry name" value="SF1_C_Upf1"/>
</dbReference>
<feature type="domain" description="DNA2/NAM7 helicase helicase" evidence="7">
    <location>
        <begin position="252"/>
        <end position="313"/>
    </location>
</feature>
<evidence type="ECO:0000256" key="3">
    <source>
        <dbReference type="ARBA" id="ARBA00022801"/>
    </source>
</evidence>
<dbReference type="CDD" id="cd18808">
    <property type="entry name" value="SF1_C_Upf1"/>
    <property type="match status" value="1"/>
</dbReference>
<dbReference type="Gene3D" id="3.40.50.300">
    <property type="entry name" value="P-loop containing nucleotide triphosphate hydrolases"/>
    <property type="match status" value="2"/>
</dbReference>